<keyword evidence="1" id="KW-0175">Coiled coil</keyword>
<keyword evidence="4" id="KW-1185">Reference proteome</keyword>
<feature type="compositionally biased region" description="Polar residues" evidence="2">
    <location>
        <begin position="67"/>
        <end position="84"/>
    </location>
</feature>
<feature type="compositionally biased region" description="Low complexity" evidence="2">
    <location>
        <begin position="145"/>
        <end position="154"/>
    </location>
</feature>
<name>A0ABR3RQG3_9PLEO</name>
<gene>
    <name evidence="3" type="ORF">SLS60_004067</name>
</gene>
<organism evidence="3 4">
    <name type="scientific">Paraconiothyrium brasiliense</name>
    <dbReference type="NCBI Taxonomy" id="300254"/>
    <lineage>
        <taxon>Eukaryota</taxon>
        <taxon>Fungi</taxon>
        <taxon>Dikarya</taxon>
        <taxon>Ascomycota</taxon>
        <taxon>Pezizomycotina</taxon>
        <taxon>Dothideomycetes</taxon>
        <taxon>Pleosporomycetidae</taxon>
        <taxon>Pleosporales</taxon>
        <taxon>Massarineae</taxon>
        <taxon>Didymosphaeriaceae</taxon>
        <taxon>Paraconiothyrium</taxon>
    </lineage>
</organism>
<feature type="coiled-coil region" evidence="1">
    <location>
        <begin position="244"/>
        <end position="271"/>
    </location>
</feature>
<proteinExistence type="predicted"/>
<dbReference type="EMBL" id="JAKJXO020000004">
    <property type="protein sequence ID" value="KAL1606660.1"/>
    <property type="molecule type" value="Genomic_DNA"/>
</dbReference>
<feature type="region of interest" description="Disordered" evidence="2">
    <location>
        <begin position="138"/>
        <end position="167"/>
    </location>
</feature>
<dbReference type="Proteomes" id="UP001521785">
    <property type="component" value="Unassembled WGS sequence"/>
</dbReference>
<comment type="caution">
    <text evidence="3">The sequence shown here is derived from an EMBL/GenBank/DDBJ whole genome shotgun (WGS) entry which is preliminary data.</text>
</comment>
<accession>A0ABR3RQG3</accession>
<evidence type="ECO:0000256" key="2">
    <source>
        <dbReference type="SAM" id="MobiDB-lite"/>
    </source>
</evidence>
<sequence length="402" mass="45598">MSTSHHSSIEFIQDCQTRFGSLKGSMRKRLKKLRETFKEANKDGFAPKPTALAQQTPPTAPHPQPTIKSTQTPPDRFSKPTTPNVKDDREKHDVEPKLEPTTIKPRLRIRNPHRERTTLVPVDEDDAAIETITRFKMQHGFRMESPPSSSPGKPRSSHSGDRDVRSAPEAQSVLAAMTEKEQEDSIPGEGTAAQPETIAQAEIAIDESLTLKDAKQGHVGNSQDTTWDAPVVATGFDKHMRTLRARMVDMKANLKIEVEREEHEFDLDERESQLLRQIADLKIQAANVYHSKYILGEEEVAKIEEENRASAMVFTACISSVFEEQRDKLLERVDVLLKDEAKDEAKNEAPANAPKAPRVMLERQVQRAANVQEQYSQSWGRKKWPSFLHQETIQQLRYLVEE</sequence>
<evidence type="ECO:0000256" key="1">
    <source>
        <dbReference type="SAM" id="Coils"/>
    </source>
</evidence>
<reference evidence="3 4" key="1">
    <citation type="submission" date="2024-02" db="EMBL/GenBank/DDBJ databases">
        <title>De novo assembly and annotation of 12 fungi associated with fruit tree decline syndrome in Ontario, Canada.</title>
        <authorList>
            <person name="Sulman M."/>
            <person name="Ellouze W."/>
            <person name="Ilyukhin E."/>
        </authorList>
    </citation>
    <scope>NUCLEOTIDE SEQUENCE [LARGE SCALE GENOMIC DNA]</scope>
    <source>
        <strain evidence="3 4">M42-189</strain>
    </source>
</reference>
<feature type="compositionally biased region" description="Low complexity" evidence="2">
    <location>
        <begin position="46"/>
        <end position="57"/>
    </location>
</feature>
<evidence type="ECO:0000313" key="3">
    <source>
        <dbReference type="EMBL" id="KAL1606660.1"/>
    </source>
</evidence>
<evidence type="ECO:0000313" key="4">
    <source>
        <dbReference type="Proteomes" id="UP001521785"/>
    </source>
</evidence>
<feature type="region of interest" description="Disordered" evidence="2">
    <location>
        <begin position="37"/>
        <end position="106"/>
    </location>
</feature>
<protein>
    <submittedName>
        <fullName evidence="3">Uncharacterized protein</fullName>
    </submittedName>
</protein>
<feature type="compositionally biased region" description="Basic and acidic residues" evidence="2">
    <location>
        <begin position="85"/>
        <end position="98"/>
    </location>
</feature>